<dbReference type="GO" id="GO:0005975">
    <property type="term" value="P:carbohydrate metabolic process"/>
    <property type="evidence" value="ECO:0007669"/>
    <property type="project" value="InterPro"/>
</dbReference>
<protein>
    <recommendedName>
        <fullName evidence="12">alpha-1,2-Mannosidase</fullName>
        <ecNumber evidence="12">3.2.1.-</ecNumber>
    </recommendedName>
</protein>
<dbReference type="GeneID" id="36514148"/>
<dbReference type="Proteomes" id="UP000238350">
    <property type="component" value="Unassembled WGS sequence"/>
</dbReference>
<evidence type="ECO:0000313" key="15">
    <source>
        <dbReference type="Proteomes" id="UP000238350"/>
    </source>
</evidence>
<keyword evidence="13" id="KW-0732">Signal</keyword>
<evidence type="ECO:0000256" key="5">
    <source>
        <dbReference type="ARBA" id="ARBA00022801"/>
    </source>
</evidence>
<dbReference type="GO" id="GO:0004571">
    <property type="term" value="F:mannosyl-oligosaccharide 1,2-alpha-mannosidase activity"/>
    <property type="evidence" value="ECO:0007669"/>
    <property type="project" value="UniProtKB-EC"/>
</dbReference>
<keyword evidence="5 12" id="KW-0378">Hydrolase</keyword>
<evidence type="ECO:0000256" key="9">
    <source>
        <dbReference type="ARBA" id="ARBA00048605"/>
    </source>
</evidence>
<feature type="signal peptide" evidence="13">
    <location>
        <begin position="1"/>
        <end position="27"/>
    </location>
</feature>
<dbReference type="PRINTS" id="PR00747">
    <property type="entry name" value="GLYHDRLASE47"/>
</dbReference>
<evidence type="ECO:0000256" key="8">
    <source>
        <dbReference type="ARBA" id="ARBA00047669"/>
    </source>
</evidence>
<name>A0A2T0FCW5_9ASCO</name>
<evidence type="ECO:0000256" key="10">
    <source>
        <dbReference type="PIRSR" id="PIRSR601382-2"/>
    </source>
</evidence>
<reference evidence="14 15" key="1">
    <citation type="submission" date="2017-04" db="EMBL/GenBank/DDBJ databases">
        <title>Genome sequencing of [Candida] sorbophila.</title>
        <authorList>
            <person name="Ahn J.O."/>
        </authorList>
    </citation>
    <scope>NUCLEOTIDE SEQUENCE [LARGE SCALE GENOMIC DNA]</scope>
    <source>
        <strain evidence="14 15">DS02</strain>
    </source>
</reference>
<feature type="disulfide bond" evidence="11">
    <location>
        <begin position="342"/>
        <end position="384"/>
    </location>
</feature>
<comment type="caution">
    <text evidence="14">The sequence shown here is derived from an EMBL/GenBank/DDBJ whole genome shotgun (WGS) entry which is preliminary data.</text>
</comment>
<accession>A0A2T0FCW5</accession>
<dbReference type="GO" id="GO:0005509">
    <property type="term" value="F:calcium ion binding"/>
    <property type="evidence" value="ECO:0007669"/>
    <property type="project" value="InterPro"/>
</dbReference>
<evidence type="ECO:0000256" key="7">
    <source>
        <dbReference type="ARBA" id="ARBA00023157"/>
    </source>
</evidence>
<evidence type="ECO:0000256" key="13">
    <source>
        <dbReference type="SAM" id="SignalP"/>
    </source>
</evidence>
<comment type="pathway">
    <text evidence="2">Protein modification; protein glycosylation.</text>
</comment>
<evidence type="ECO:0000256" key="4">
    <source>
        <dbReference type="ARBA" id="ARBA00022723"/>
    </source>
</evidence>
<evidence type="ECO:0000256" key="3">
    <source>
        <dbReference type="ARBA" id="ARBA00007658"/>
    </source>
</evidence>
<dbReference type="InterPro" id="IPR012341">
    <property type="entry name" value="6hp_glycosidase-like_sf"/>
</dbReference>
<evidence type="ECO:0000256" key="1">
    <source>
        <dbReference type="ARBA" id="ARBA00001913"/>
    </source>
</evidence>
<dbReference type="InterPro" id="IPR050749">
    <property type="entry name" value="Glycosyl_Hydrolase_47"/>
</dbReference>
<dbReference type="Gene3D" id="1.50.10.10">
    <property type="match status" value="1"/>
</dbReference>
<evidence type="ECO:0000256" key="12">
    <source>
        <dbReference type="RuleBase" id="RU361193"/>
    </source>
</evidence>
<dbReference type="OrthoDB" id="8118055at2759"/>
<sequence>MIGRAYARWALLALLIVLGIMLFRATSFVPSTDHFSSEPVPIYDENRKSLQQVDPLQAMRDTREKQRAVERAIKSSWMAYSTNAFGSDMYMPLSRKGRKTSGVGWTLLDSIDTVMMAGMSDEVKKIREHLRTTVFKEMDVTVNVYEAMSRGVGGLLGAYATSKDEYYAKKAIELAERLLPAINTTNGIPATMINLKTLQLGGPKEVPISEAGSMQLELHYLGNLTLNNKYFEAATRFTRYIASQAAEKVFIPDRINRDTGKFIGKSVHYNMGQGSYYGNILRQDILTSYSQEAVHDMADEILDSIQKQLVEVTSPNRYKFLGSMPNGDSSALREFITDQDACSLAGLLVFHSTDGKWYRRVKIAGVTPKQEERYRLGLEMLRSCAATWLQSKSGIAPYRIAFSTDPYSEVDFKTVDPRNIQSSGVFEALFEMYRITADPTYREWGWEMFDALREWTQLEDGSFCMLQNAFNGKTTDAMNPSWTGSTLKFLWLLFEHHDSPIKMDHMCTSRGHCFPQFEIPEHIQ</sequence>
<dbReference type="PANTHER" id="PTHR11742">
    <property type="entry name" value="MANNOSYL-OLIGOSACCHARIDE ALPHA-1,2-MANNOSIDASE-RELATED"/>
    <property type="match status" value="1"/>
</dbReference>
<evidence type="ECO:0000256" key="11">
    <source>
        <dbReference type="PIRSR" id="PIRSR601382-3"/>
    </source>
</evidence>
<dbReference type="PANTHER" id="PTHR11742:SF55">
    <property type="entry name" value="ENDOPLASMIC RETICULUM MANNOSYL-OLIGOSACCHARIDE 1,2-ALPHA-MANNOSIDASE"/>
    <property type="match status" value="1"/>
</dbReference>
<dbReference type="GO" id="GO:0016020">
    <property type="term" value="C:membrane"/>
    <property type="evidence" value="ECO:0007669"/>
    <property type="project" value="InterPro"/>
</dbReference>
<evidence type="ECO:0000313" key="14">
    <source>
        <dbReference type="EMBL" id="PRT52779.1"/>
    </source>
</evidence>
<proteinExistence type="inferred from homology"/>
<dbReference type="Pfam" id="PF01532">
    <property type="entry name" value="Glyco_hydro_47"/>
    <property type="match status" value="1"/>
</dbReference>
<dbReference type="AlphaFoldDB" id="A0A2T0FCW5"/>
<dbReference type="InterPro" id="IPR036026">
    <property type="entry name" value="Seven-hairpin_glycosidases"/>
</dbReference>
<keyword evidence="15" id="KW-1185">Reference proteome</keyword>
<dbReference type="GO" id="GO:0005783">
    <property type="term" value="C:endoplasmic reticulum"/>
    <property type="evidence" value="ECO:0007669"/>
    <property type="project" value="TreeGrafter"/>
</dbReference>
<feature type="binding site" evidence="10">
    <location>
        <position position="509"/>
    </location>
    <ligand>
        <name>Ca(2+)</name>
        <dbReference type="ChEBI" id="CHEBI:29108"/>
    </ligand>
</feature>
<dbReference type="EMBL" id="NDIQ01000001">
    <property type="protein sequence ID" value="PRT52779.1"/>
    <property type="molecule type" value="Genomic_DNA"/>
</dbReference>
<dbReference type="RefSeq" id="XP_024662725.1">
    <property type="nucleotide sequence ID" value="XM_024806957.1"/>
</dbReference>
<dbReference type="InterPro" id="IPR001382">
    <property type="entry name" value="Glyco_hydro_47"/>
</dbReference>
<comment type="cofactor">
    <cofactor evidence="1 10">
        <name>Ca(2+)</name>
        <dbReference type="ChEBI" id="CHEBI:29108"/>
    </cofactor>
</comment>
<evidence type="ECO:0000256" key="6">
    <source>
        <dbReference type="ARBA" id="ARBA00022837"/>
    </source>
</evidence>
<dbReference type="STRING" id="45607.A0A2T0FCW5"/>
<evidence type="ECO:0000256" key="2">
    <source>
        <dbReference type="ARBA" id="ARBA00004922"/>
    </source>
</evidence>
<dbReference type="GO" id="GO:0036503">
    <property type="term" value="P:ERAD pathway"/>
    <property type="evidence" value="ECO:0007669"/>
    <property type="project" value="UniProtKB-ARBA"/>
</dbReference>
<keyword evidence="7 11" id="KW-1015">Disulfide bond</keyword>
<feature type="chain" id="PRO_5015412876" description="alpha-1,2-Mannosidase" evidence="13">
    <location>
        <begin position="28"/>
        <end position="524"/>
    </location>
</feature>
<comment type="similarity">
    <text evidence="3 12">Belongs to the glycosyl hydrolase 47 family.</text>
</comment>
<dbReference type="EC" id="3.2.1.-" evidence="12"/>
<keyword evidence="4 10" id="KW-0479">Metal-binding</keyword>
<organism evidence="14 15">
    <name type="scientific">Wickerhamiella sorbophila</name>
    <dbReference type="NCBI Taxonomy" id="45607"/>
    <lineage>
        <taxon>Eukaryota</taxon>
        <taxon>Fungi</taxon>
        <taxon>Dikarya</taxon>
        <taxon>Ascomycota</taxon>
        <taxon>Saccharomycotina</taxon>
        <taxon>Dipodascomycetes</taxon>
        <taxon>Dipodascales</taxon>
        <taxon>Trichomonascaceae</taxon>
        <taxon>Wickerhamiella</taxon>
    </lineage>
</organism>
<dbReference type="SUPFAM" id="SSF48225">
    <property type="entry name" value="Seven-hairpin glycosidases"/>
    <property type="match status" value="1"/>
</dbReference>
<comment type="catalytic activity">
    <reaction evidence="8">
        <text>N(4)-(alpha-D-Man-(1-&gt;2)-alpha-D-Man-(1-&gt;2)-alpha-D-Man-(1-&gt;3)-[alpha-D-Man-(1-&gt;3)-[alpha-D-Man-(1-&gt;2)-alpha-D-Man-(1-&gt;6)]-alpha-D-Man-(1-&gt;6)]-beta-D-Man-(1-&gt;4)-beta-D-GlcNAc-(1-&gt;4)-beta-D-GlcNAc)-L-asparaginyl-[protein] (N-glucan mannose isomer 8A1,2,3B1,3) + 3 H2O = N(4)-(alpha-D-Man-(1-&gt;3)-[alpha-D-Man-(1-&gt;3)-[alpha-D-Man-(1-&gt;6)]-alpha-D-Man-(1-&gt;6)]-beta-D-Man-(1-&gt;4)-beta-D-GlcNAc-(1-&gt;4)-beta-D-GlcNAc)-L-asparaginyl-[protein] (N-glucan mannose isomer 5A1,2) + 3 beta-D-mannose</text>
        <dbReference type="Rhea" id="RHEA:56028"/>
        <dbReference type="Rhea" id="RHEA-COMP:14358"/>
        <dbReference type="Rhea" id="RHEA-COMP:14367"/>
        <dbReference type="ChEBI" id="CHEBI:15377"/>
        <dbReference type="ChEBI" id="CHEBI:28563"/>
        <dbReference type="ChEBI" id="CHEBI:59087"/>
        <dbReference type="ChEBI" id="CHEBI:60628"/>
        <dbReference type="EC" id="3.2.1.113"/>
    </reaction>
</comment>
<keyword evidence="12" id="KW-0326">Glycosidase</keyword>
<comment type="catalytic activity">
    <reaction evidence="9">
        <text>N(4)-(alpha-D-Man-(1-&gt;2)-alpha-D-Man-(1-&gt;2)-alpha-D-Man-(1-&gt;3)-[alpha-D-Man-(1-&gt;2)-alpha-D-Man-(1-&gt;3)-[alpha-D-Man-(1-&gt;2)-alpha-D-Man-(1-&gt;6)]-alpha-D-Man-(1-&gt;6)]-beta-D-Man-(1-&gt;4)-beta-D-GlcNAc-(1-&gt;4)-beta-D-GlcNAc)-L-asparaginyl-[protein] (N-glucan mannose isomer 9A1,2,3B1,2,3) + 4 H2O = N(4)-(alpha-D-Man-(1-&gt;3)-[alpha-D-Man-(1-&gt;3)-[alpha-D-Man-(1-&gt;6)]-alpha-D-Man-(1-&gt;6)]-beta-D-Man-(1-&gt;4)-beta-D-GlcNAc-(1-&gt;4)-beta-D-GlcNAc)-L-asparaginyl-[protein] (N-glucan mannose isomer 5A1,2) + 4 beta-D-mannose</text>
        <dbReference type="Rhea" id="RHEA:56008"/>
        <dbReference type="Rhea" id="RHEA-COMP:14356"/>
        <dbReference type="Rhea" id="RHEA-COMP:14367"/>
        <dbReference type="ChEBI" id="CHEBI:15377"/>
        <dbReference type="ChEBI" id="CHEBI:28563"/>
        <dbReference type="ChEBI" id="CHEBI:59087"/>
        <dbReference type="ChEBI" id="CHEBI:139493"/>
        <dbReference type="EC" id="3.2.1.113"/>
    </reaction>
</comment>
<keyword evidence="6 10" id="KW-0106">Calcium</keyword>
<gene>
    <name evidence="14" type="ORF">B9G98_00399</name>
</gene>